<dbReference type="RefSeq" id="WP_138196165.1">
    <property type="nucleotide sequence ID" value="NZ_VCIW01000015.1"/>
</dbReference>
<evidence type="ECO:0000256" key="2">
    <source>
        <dbReference type="ARBA" id="ARBA00022723"/>
    </source>
</evidence>
<accession>A0A5R9G5W8</accession>
<organism evidence="9 10">
    <name type="scientific">Paenibacillus antri</name>
    <dbReference type="NCBI Taxonomy" id="2582848"/>
    <lineage>
        <taxon>Bacteria</taxon>
        <taxon>Bacillati</taxon>
        <taxon>Bacillota</taxon>
        <taxon>Bacilli</taxon>
        <taxon>Bacillales</taxon>
        <taxon>Paenibacillaceae</taxon>
        <taxon>Paenibacillus</taxon>
    </lineage>
</organism>
<dbReference type="EMBL" id="VCIW01000015">
    <property type="protein sequence ID" value="TLS50439.1"/>
    <property type="molecule type" value="Genomic_DNA"/>
</dbReference>
<keyword evidence="2" id="KW-0479">Metal-binding</keyword>
<dbReference type="OrthoDB" id="9773456at2"/>
<dbReference type="AlphaFoldDB" id="A0A5R9G5W8"/>
<evidence type="ECO:0000256" key="7">
    <source>
        <dbReference type="SAM" id="Phobius"/>
    </source>
</evidence>
<comment type="function">
    <text evidence="4">Subunits I and II form the functional core of the enzyme complex. Electrons originating in cytochrome c are transferred via heme a and Cu(A) to the binuclear center formed by heme a3 and Cu(B).</text>
</comment>
<dbReference type="InterPro" id="IPR034214">
    <property type="entry name" value="Ba3_CcO_II_C"/>
</dbReference>
<evidence type="ECO:0000256" key="1">
    <source>
        <dbReference type="ARBA" id="ARBA00004196"/>
    </source>
</evidence>
<dbReference type="PROSITE" id="PS00078">
    <property type="entry name" value="COX2"/>
    <property type="match status" value="1"/>
</dbReference>
<feature type="domain" description="Cytochrome oxidase subunit II copper A binding" evidence="8">
    <location>
        <begin position="65"/>
        <end position="156"/>
    </location>
</feature>
<evidence type="ECO:0000256" key="3">
    <source>
        <dbReference type="ARBA" id="ARBA00023008"/>
    </source>
</evidence>
<evidence type="ECO:0000259" key="8">
    <source>
        <dbReference type="PROSITE" id="PS50857"/>
    </source>
</evidence>
<keyword evidence="7" id="KW-1133">Transmembrane helix</keyword>
<dbReference type="InterPro" id="IPR002429">
    <property type="entry name" value="CcO_II-like_C"/>
</dbReference>
<keyword evidence="3" id="KW-0186">Copper</keyword>
<dbReference type="PROSITE" id="PS50857">
    <property type="entry name" value="COX2_CUA"/>
    <property type="match status" value="1"/>
</dbReference>
<proteinExistence type="predicted"/>
<dbReference type="PANTHER" id="PTHR42838:SF2">
    <property type="entry name" value="NITROUS-OXIDE REDUCTASE"/>
    <property type="match status" value="1"/>
</dbReference>
<keyword evidence="10" id="KW-1185">Reference proteome</keyword>
<dbReference type="PRINTS" id="PR01166">
    <property type="entry name" value="CYCOXIDASEII"/>
</dbReference>
<dbReference type="GO" id="GO:0005507">
    <property type="term" value="F:copper ion binding"/>
    <property type="evidence" value="ECO:0007669"/>
    <property type="project" value="InterPro"/>
</dbReference>
<keyword evidence="7" id="KW-0812">Transmembrane</keyword>
<comment type="caution">
    <text evidence="9">The sequence shown here is derived from an EMBL/GenBank/DDBJ whole genome shotgun (WGS) entry which is preliminary data.</text>
</comment>
<dbReference type="PANTHER" id="PTHR42838">
    <property type="entry name" value="CYTOCHROME C OXIDASE SUBUNIT II"/>
    <property type="match status" value="1"/>
</dbReference>
<dbReference type="Pfam" id="PF00116">
    <property type="entry name" value="COX2"/>
    <property type="match status" value="1"/>
</dbReference>
<feature type="transmembrane region" description="Helical" evidence="7">
    <location>
        <begin position="9"/>
        <end position="32"/>
    </location>
</feature>
<comment type="subcellular location">
    <subcellularLocation>
        <location evidence="1">Cell envelope</location>
    </subcellularLocation>
</comment>
<dbReference type="CDD" id="cd13913">
    <property type="entry name" value="ba3_CcO_II_C"/>
    <property type="match status" value="1"/>
</dbReference>
<evidence type="ECO:0000256" key="5">
    <source>
        <dbReference type="ARBA" id="ARBA00031399"/>
    </source>
</evidence>
<protein>
    <recommendedName>
        <fullName evidence="5">Cytochrome aa3 subunit 2</fullName>
    </recommendedName>
</protein>
<dbReference type="SUPFAM" id="SSF49503">
    <property type="entry name" value="Cupredoxins"/>
    <property type="match status" value="1"/>
</dbReference>
<dbReference type="Gene3D" id="2.60.40.420">
    <property type="entry name" value="Cupredoxins - blue copper proteins"/>
    <property type="match status" value="1"/>
</dbReference>
<name>A0A5R9G5W8_9BACL</name>
<reference evidence="9 10" key="1">
    <citation type="submission" date="2019-05" db="EMBL/GenBank/DDBJ databases">
        <authorList>
            <person name="Narsing Rao M.P."/>
            <person name="Li W.J."/>
        </authorList>
    </citation>
    <scope>NUCLEOTIDE SEQUENCE [LARGE SCALE GENOMIC DNA]</scope>
    <source>
        <strain evidence="9 10">SYSU_K30003</strain>
    </source>
</reference>
<gene>
    <name evidence="9" type="ORF">FE782_20670</name>
</gene>
<dbReference type="InterPro" id="IPR051403">
    <property type="entry name" value="NosZ/Cyto_c_oxidase_sub2"/>
</dbReference>
<dbReference type="InterPro" id="IPR001505">
    <property type="entry name" value="Copper_CuA"/>
</dbReference>
<dbReference type="GO" id="GO:0016020">
    <property type="term" value="C:membrane"/>
    <property type="evidence" value="ECO:0007669"/>
    <property type="project" value="InterPro"/>
</dbReference>
<dbReference type="GO" id="GO:0004129">
    <property type="term" value="F:cytochrome-c oxidase activity"/>
    <property type="evidence" value="ECO:0007669"/>
    <property type="project" value="UniProtKB-EC"/>
</dbReference>
<evidence type="ECO:0000313" key="9">
    <source>
        <dbReference type="EMBL" id="TLS50439.1"/>
    </source>
</evidence>
<evidence type="ECO:0000256" key="4">
    <source>
        <dbReference type="ARBA" id="ARBA00024688"/>
    </source>
</evidence>
<sequence>MHIHRLEKIWLMFGFAMLVVFLVVLGIGAYAFGMGTPTSHHHSVDPSKVTETAPFDQPGIRHVEGSVYEANLIAYAFGYNPDKMEVPAGATVRFNVTSTDVVHGFQIPGTIVNFMVVPGEINHVEYTFDEPGEYLVLCNEYCGIGHEYMYTTIVVN</sequence>
<keyword evidence="7" id="KW-0472">Membrane</keyword>
<dbReference type="Proteomes" id="UP000309676">
    <property type="component" value="Unassembled WGS sequence"/>
</dbReference>
<evidence type="ECO:0000256" key="6">
    <source>
        <dbReference type="ARBA" id="ARBA00047816"/>
    </source>
</evidence>
<evidence type="ECO:0000313" key="10">
    <source>
        <dbReference type="Proteomes" id="UP000309676"/>
    </source>
</evidence>
<dbReference type="InterPro" id="IPR008972">
    <property type="entry name" value="Cupredoxin"/>
</dbReference>
<comment type="catalytic activity">
    <reaction evidence="6">
        <text>4 Fe(II)-[cytochrome c] + O2 + 8 H(+)(in) = 4 Fe(III)-[cytochrome c] + 2 H2O + 4 H(+)(out)</text>
        <dbReference type="Rhea" id="RHEA:11436"/>
        <dbReference type="Rhea" id="RHEA-COMP:10350"/>
        <dbReference type="Rhea" id="RHEA-COMP:14399"/>
        <dbReference type="ChEBI" id="CHEBI:15377"/>
        <dbReference type="ChEBI" id="CHEBI:15378"/>
        <dbReference type="ChEBI" id="CHEBI:15379"/>
        <dbReference type="ChEBI" id="CHEBI:29033"/>
        <dbReference type="ChEBI" id="CHEBI:29034"/>
        <dbReference type="EC" id="7.1.1.9"/>
    </reaction>
</comment>
<dbReference type="GO" id="GO:0030313">
    <property type="term" value="C:cell envelope"/>
    <property type="evidence" value="ECO:0007669"/>
    <property type="project" value="UniProtKB-SubCell"/>
</dbReference>